<evidence type="ECO:0000313" key="3">
    <source>
        <dbReference type="Proteomes" id="UP000288805"/>
    </source>
</evidence>
<name>A0A438JI55_VITVI</name>
<comment type="caution">
    <text evidence="2">The sequence shown here is derived from an EMBL/GenBank/DDBJ whole genome shotgun (WGS) entry which is preliminary data.</text>
</comment>
<dbReference type="AlphaFoldDB" id="A0A438JI55"/>
<sequence length="115" mass="13537">MFQEEEKSDMSLKNLFLRALLEWFLFFSFVALDEAFFNFAGVTLWHILKTESTVSWHHSAALHLLPLGGACFSKDFNFLIQWYNFWFLGCEFNKTTMVGSWGIVPRMLVFFGFEI</sequence>
<evidence type="ECO:0000313" key="2">
    <source>
        <dbReference type="EMBL" id="RVX08633.1"/>
    </source>
</evidence>
<evidence type="ECO:0000256" key="1">
    <source>
        <dbReference type="SAM" id="Phobius"/>
    </source>
</evidence>
<proteinExistence type="predicted"/>
<protein>
    <submittedName>
        <fullName evidence="2">Uncharacterized protein</fullName>
    </submittedName>
</protein>
<keyword evidence="1" id="KW-0812">Transmembrane</keyword>
<dbReference type="Proteomes" id="UP000288805">
    <property type="component" value="Unassembled WGS sequence"/>
</dbReference>
<keyword evidence="1" id="KW-1133">Transmembrane helix</keyword>
<gene>
    <name evidence="2" type="ORF">CK203_014024</name>
</gene>
<feature type="transmembrane region" description="Helical" evidence="1">
    <location>
        <begin position="20"/>
        <end position="48"/>
    </location>
</feature>
<organism evidence="2 3">
    <name type="scientific">Vitis vinifera</name>
    <name type="common">Grape</name>
    <dbReference type="NCBI Taxonomy" id="29760"/>
    <lineage>
        <taxon>Eukaryota</taxon>
        <taxon>Viridiplantae</taxon>
        <taxon>Streptophyta</taxon>
        <taxon>Embryophyta</taxon>
        <taxon>Tracheophyta</taxon>
        <taxon>Spermatophyta</taxon>
        <taxon>Magnoliopsida</taxon>
        <taxon>eudicotyledons</taxon>
        <taxon>Gunneridae</taxon>
        <taxon>Pentapetalae</taxon>
        <taxon>rosids</taxon>
        <taxon>Vitales</taxon>
        <taxon>Vitaceae</taxon>
        <taxon>Viteae</taxon>
        <taxon>Vitis</taxon>
    </lineage>
</organism>
<keyword evidence="1" id="KW-0472">Membrane</keyword>
<reference evidence="2 3" key="1">
    <citation type="journal article" date="2018" name="PLoS Genet.">
        <title>Population sequencing reveals clonal diversity and ancestral inbreeding in the grapevine cultivar Chardonnay.</title>
        <authorList>
            <person name="Roach M.J."/>
            <person name="Johnson D.L."/>
            <person name="Bohlmann J."/>
            <person name="van Vuuren H.J."/>
            <person name="Jones S.J."/>
            <person name="Pretorius I.S."/>
            <person name="Schmidt S.A."/>
            <person name="Borneman A.R."/>
        </authorList>
    </citation>
    <scope>NUCLEOTIDE SEQUENCE [LARGE SCALE GENOMIC DNA]</scope>
    <source>
        <strain evidence="3">cv. Chardonnay</strain>
        <tissue evidence="2">Leaf</tissue>
    </source>
</reference>
<dbReference type="EMBL" id="QGNW01000041">
    <property type="protein sequence ID" value="RVX08633.1"/>
    <property type="molecule type" value="Genomic_DNA"/>
</dbReference>
<accession>A0A438JI55</accession>